<evidence type="ECO:0000256" key="4">
    <source>
        <dbReference type="ARBA" id="ARBA00022837"/>
    </source>
</evidence>
<dbReference type="InterPro" id="IPR000917">
    <property type="entry name" value="Sulfatase_N"/>
</dbReference>
<dbReference type="KEGG" id="halt:IM660_08705"/>
<dbReference type="InterPro" id="IPR017850">
    <property type="entry name" value="Alkaline_phosphatase_core_sf"/>
</dbReference>
<dbReference type="Gene3D" id="3.40.720.10">
    <property type="entry name" value="Alkaline Phosphatase, subunit A"/>
    <property type="match status" value="1"/>
</dbReference>
<dbReference type="EMBL" id="CP063169">
    <property type="protein sequence ID" value="QOR72290.1"/>
    <property type="molecule type" value="Genomic_DNA"/>
</dbReference>
<dbReference type="AlphaFoldDB" id="A0A7M1SXI6"/>
<reference evidence="7 8" key="1">
    <citation type="submission" date="2020-10" db="EMBL/GenBank/DDBJ databases">
        <title>Haloactinobacterium sp. RN3S43, a bacterium isolated from saline soil.</title>
        <authorList>
            <person name="Sun J.-Q."/>
        </authorList>
    </citation>
    <scope>NUCLEOTIDE SEQUENCE [LARGE SCALE GENOMIC DNA]</scope>
    <source>
        <strain evidence="7 8">RN3S43</strain>
    </source>
</reference>
<dbReference type="SUPFAM" id="SSF53649">
    <property type="entry name" value="Alkaline phosphatase-like"/>
    <property type="match status" value="1"/>
</dbReference>
<keyword evidence="3 7" id="KW-0378">Hydrolase</keyword>
<dbReference type="Proteomes" id="UP000593758">
    <property type="component" value="Chromosome"/>
</dbReference>
<dbReference type="PANTHER" id="PTHR42693:SF53">
    <property type="entry name" value="ENDO-4-O-SULFATASE"/>
    <property type="match status" value="1"/>
</dbReference>
<feature type="compositionally biased region" description="Low complexity" evidence="5">
    <location>
        <begin position="1"/>
        <end position="18"/>
    </location>
</feature>
<evidence type="ECO:0000313" key="7">
    <source>
        <dbReference type="EMBL" id="QOR72290.1"/>
    </source>
</evidence>
<dbReference type="Gene3D" id="3.30.1120.10">
    <property type="match status" value="1"/>
</dbReference>
<protein>
    <submittedName>
        <fullName evidence="7">Sulfatase-like hydrolase/transferase</fullName>
    </submittedName>
</protein>
<feature type="region of interest" description="Disordered" evidence="5">
    <location>
        <begin position="1"/>
        <end position="23"/>
    </location>
</feature>
<keyword evidence="8" id="KW-1185">Reference proteome</keyword>
<feature type="domain" description="Sulfatase N-terminal" evidence="6">
    <location>
        <begin position="27"/>
        <end position="346"/>
    </location>
</feature>
<gene>
    <name evidence="7" type="ORF">IM660_08705</name>
</gene>
<evidence type="ECO:0000256" key="1">
    <source>
        <dbReference type="ARBA" id="ARBA00008779"/>
    </source>
</evidence>
<dbReference type="RefSeq" id="WP_193498930.1">
    <property type="nucleotide sequence ID" value="NZ_CP063169.1"/>
</dbReference>
<keyword evidence="2" id="KW-0479">Metal-binding</keyword>
<dbReference type="InterPro" id="IPR050738">
    <property type="entry name" value="Sulfatase"/>
</dbReference>
<accession>A0A7M1SXI6</accession>
<keyword evidence="7" id="KW-0808">Transferase</keyword>
<name>A0A7M1SXI6_9MICO</name>
<keyword evidence="4" id="KW-0106">Calcium</keyword>
<organism evidence="7 8">
    <name type="scientific">Ruania alkalisoli</name>
    <dbReference type="NCBI Taxonomy" id="2779775"/>
    <lineage>
        <taxon>Bacteria</taxon>
        <taxon>Bacillati</taxon>
        <taxon>Actinomycetota</taxon>
        <taxon>Actinomycetes</taxon>
        <taxon>Micrococcales</taxon>
        <taxon>Ruaniaceae</taxon>
        <taxon>Ruania</taxon>
    </lineage>
</organism>
<evidence type="ECO:0000256" key="2">
    <source>
        <dbReference type="ARBA" id="ARBA00022723"/>
    </source>
</evidence>
<evidence type="ECO:0000313" key="8">
    <source>
        <dbReference type="Proteomes" id="UP000593758"/>
    </source>
</evidence>
<dbReference type="GO" id="GO:0004065">
    <property type="term" value="F:arylsulfatase activity"/>
    <property type="evidence" value="ECO:0007669"/>
    <property type="project" value="TreeGrafter"/>
</dbReference>
<dbReference type="PANTHER" id="PTHR42693">
    <property type="entry name" value="ARYLSULFATASE FAMILY MEMBER"/>
    <property type="match status" value="1"/>
</dbReference>
<dbReference type="GO" id="GO:0046872">
    <property type="term" value="F:metal ion binding"/>
    <property type="evidence" value="ECO:0007669"/>
    <property type="project" value="UniProtKB-KW"/>
</dbReference>
<dbReference type="InterPro" id="IPR024607">
    <property type="entry name" value="Sulfatase_CS"/>
</dbReference>
<proteinExistence type="inferred from homology"/>
<dbReference type="PROSITE" id="PS00523">
    <property type="entry name" value="SULFATASE_1"/>
    <property type="match status" value="1"/>
</dbReference>
<sequence>MQTDSTRSTDQTDQTDQTVGRDRSDRPNIVVLYADDLGWGDLGCFGAEYETPALDGLCASGVKLSQWYSNSPVCSPSRASLLTGKYPAHAGVEAILGGTRRTPGLPQQATLASELRRRGYRTGLFGKWHLGASDEYSPSQYGFEETFGIRAGCVDYYSHIFYWGNHNPIHDLWDDDEEVWLNGEYLTTVIGDRAADFIGRHAGEPFFCFVPFNAPHYPMHAPAEYMDRFAHLPEGRQEMAAMVGAMDDAVATILAALAEHGLAENTLVFFSSDNGPSAESRNWLDGEEISYDGGWAGGLRGTKGSVFEGGVREPSIISWPARLPAGTEFDSVGMMMDVLPTVLHAVDGTPADTDAIDGASLMEPLTAAGAPGAGGPDRSVYWTYEGQWAVRRGDLKLVRDAREGMDPPAAVVQALYDLATDPAETTDISAQRSDQLAALTEELSIFQAKNRAWVDAETPAR</sequence>
<evidence type="ECO:0000256" key="3">
    <source>
        <dbReference type="ARBA" id="ARBA00022801"/>
    </source>
</evidence>
<evidence type="ECO:0000259" key="6">
    <source>
        <dbReference type="Pfam" id="PF00884"/>
    </source>
</evidence>
<dbReference type="GO" id="GO:0016740">
    <property type="term" value="F:transferase activity"/>
    <property type="evidence" value="ECO:0007669"/>
    <property type="project" value="UniProtKB-KW"/>
</dbReference>
<dbReference type="Pfam" id="PF00884">
    <property type="entry name" value="Sulfatase"/>
    <property type="match status" value="1"/>
</dbReference>
<evidence type="ECO:0000256" key="5">
    <source>
        <dbReference type="SAM" id="MobiDB-lite"/>
    </source>
</evidence>
<comment type="similarity">
    <text evidence="1">Belongs to the sulfatase family.</text>
</comment>